<keyword evidence="2" id="KW-0143">Chaperone</keyword>
<dbReference type="InterPro" id="IPR002639">
    <property type="entry name" value="UreF"/>
</dbReference>
<dbReference type="RefSeq" id="WP_015440229.1">
    <property type="nucleotide sequence ID" value="NC_020520.1"/>
</dbReference>
<dbReference type="PIRSF" id="PIRSF009467">
    <property type="entry name" value="Ureas_acces_UreF"/>
    <property type="match status" value="1"/>
</dbReference>
<sequence length="223" mass="23136">MNSALLMLVDGRFPAGGHTNSAGVEAAVRIGDIGDGATLERYLLGRLATTGVVDAAFSAHVAGLVAPSIADLELVDAEYSARVPSPRLREASHKFGRQLLRAGRGIWASPTLDAIDARDRATHQAVVLGALCAAAGASPADAALLAFHHLSAAVTSAAIRLLGLDPMEAAAIQARAGHRADRWAADADQWVRSTPAQLPACGGSLTEILAEDHGRWDARLFVA</sequence>
<dbReference type="InterPro" id="IPR038277">
    <property type="entry name" value="UreF_sf"/>
</dbReference>
<name>A0A6C7E2D8_ILUCY</name>
<evidence type="ECO:0000313" key="4">
    <source>
        <dbReference type="Proteomes" id="UP000011863"/>
    </source>
</evidence>
<dbReference type="PANTHER" id="PTHR33620">
    <property type="entry name" value="UREASE ACCESSORY PROTEIN F"/>
    <property type="match status" value="1"/>
</dbReference>
<dbReference type="Gene3D" id="1.10.4190.10">
    <property type="entry name" value="Urease accessory protein UreF"/>
    <property type="match status" value="1"/>
</dbReference>
<dbReference type="PANTHER" id="PTHR33620:SF1">
    <property type="entry name" value="UREASE ACCESSORY PROTEIN F"/>
    <property type="match status" value="1"/>
</dbReference>
<evidence type="ECO:0000256" key="1">
    <source>
        <dbReference type="ARBA" id="ARBA00022988"/>
    </source>
</evidence>
<dbReference type="Proteomes" id="UP000011863">
    <property type="component" value="Chromosome"/>
</dbReference>
<accession>A0A6C7E2D8</accession>
<keyword evidence="1" id="KW-0996">Nickel insertion</keyword>
<proteinExistence type="predicted"/>
<dbReference type="GO" id="GO:0016151">
    <property type="term" value="F:nickel cation binding"/>
    <property type="evidence" value="ECO:0007669"/>
    <property type="project" value="InterPro"/>
</dbReference>
<evidence type="ECO:0000256" key="2">
    <source>
        <dbReference type="ARBA" id="ARBA00023186"/>
    </source>
</evidence>
<protein>
    <submittedName>
        <fullName evidence="3">Putative urease accessory protein UreF</fullName>
    </submittedName>
</protein>
<reference evidence="3 4" key="1">
    <citation type="journal article" date="2013" name="Int. J. Syst. Evol. Microbiol.">
        <title>Ilumatobacter nonamiense sp. nov. and Ilumatobacter coccineum sp. nov., isolated from seashore sand.</title>
        <authorList>
            <person name="Matsumoto A."/>
            <person name="Kasai H."/>
            <person name="Matsuo Y."/>
            <person name="Shizuri Y."/>
            <person name="Ichikawa N."/>
            <person name="Fujita N."/>
            <person name="Omura S."/>
            <person name="Takahashi Y."/>
        </authorList>
    </citation>
    <scope>NUCLEOTIDE SEQUENCE [LARGE SCALE GENOMIC DNA]</scope>
    <source>
        <strain evidence="4">NBRC 103263 / KCTC 29153 / YM16-304</strain>
    </source>
</reference>
<organism evidence="3 4">
    <name type="scientific">Ilumatobacter coccineus (strain NBRC 103263 / KCTC 29153 / YM16-304)</name>
    <dbReference type="NCBI Taxonomy" id="1313172"/>
    <lineage>
        <taxon>Bacteria</taxon>
        <taxon>Bacillati</taxon>
        <taxon>Actinomycetota</taxon>
        <taxon>Acidimicrobiia</taxon>
        <taxon>Acidimicrobiales</taxon>
        <taxon>Ilumatobacteraceae</taxon>
        <taxon>Ilumatobacter</taxon>
    </lineage>
</organism>
<dbReference type="KEGG" id="aym:YM304_06670"/>
<dbReference type="Pfam" id="PF01730">
    <property type="entry name" value="UreF"/>
    <property type="match status" value="1"/>
</dbReference>
<dbReference type="OrthoDB" id="3382047at2"/>
<dbReference type="EMBL" id="AP012057">
    <property type="protein sequence ID" value="BAN00981.1"/>
    <property type="molecule type" value="Genomic_DNA"/>
</dbReference>
<gene>
    <name evidence="3" type="primary">ureF</name>
    <name evidence="3" type="ORF">YM304_06670</name>
</gene>
<dbReference type="AlphaFoldDB" id="A0A6C7E2D8"/>
<keyword evidence="4" id="KW-1185">Reference proteome</keyword>
<evidence type="ECO:0000313" key="3">
    <source>
        <dbReference type="EMBL" id="BAN00981.1"/>
    </source>
</evidence>